<organism evidence="6 7">
    <name type="scientific">Kingdonia uniflora</name>
    <dbReference type="NCBI Taxonomy" id="39325"/>
    <lineage>
        <taxon>Eukaryota</taxon>
        <taxon>Viridiplantae</taxon>
        <taxon>Streptophyta</taxon>
        <taxon>Embryophyta</taxon>
        <taxon>Tracheophyta</taxon>
        <taxon>Spermatophyta</taxon>
        <taxon>Magnoliopsida</taxon>
        <taxon>Ranunculales</taxon>
        <taxon>Circaeasteraceae</taxon>
        <taxon>Kingdonia</taxon>
    </lineage>
</organism>
<evidence type="ECO:0000256" key="2">
    <source>
        <dbReference type="ARBA" id="ARBA00022723"/>
    </source>
</evidence>
<dbReference type="PANTHER" id="PTHR24296">
    <property type="entry name" value="CYTOCHROME P450"/>
    <property type="match status" value="1"/>
</dbReference>
<dbReference type="Gene3D" id="1.10.630.10">
    <property type="entry name" value="Cytochrome P450"/>
    <property type="match status" value="1"/>
</dbReference>
<sequence>MVEVGLALVSLLLMFWYFKPNKKPTVATNWPILGRLPSILRSTDCVNEVITDVCCALGVFFKVRDPKFTQLDYLVTCQPKNMEYILKTNFSNFPKGQAFVKMLDIFGDAIFTMDSDSWVAQRKMLHTRFSSKDFRSFITNVNRSELELALLPLLLHVAKDSSVVDLQDVFLRMTHDTGFTMIFGRNPNLSSSFSEGEFAEAIDVAVETILFRHLVPSTWWKLLRLVIVGQERKYSKEWVTIDET</sequence>
<feature type="signal peptide" evidence="5">
    <location>
        <begin position="1"/>
        <end position="27"/>
    </location>
</feature>
<dbReference type="Proteomes" id="UP000541444">
    <property type="component" value="Unassembled WGS sequence"/>
</dbReference>
<dbReference type="GO" id="GO:0044550">
    <property type="term" value="P:secondary metabolite biosynthetic process"/>
    <property type="evidence" value="ECO:0007669"/>
    <property type="project" value="UniProtKB-ARBA"/>
</dbReference>
<keyword evidence="4" id="KW-0408">Iron</keyword>
<evidence type="ECO:0000256" key="4">
    <source>
        <dbReference type="ARBA" id="ARBA00023004"/>
    </source>
</evidence>
<keyword evidence="5" id="KW-0732">Signal</keyword>
<evidence type="ECO:0000313" key="7">
    <source>
        <dbReference type="Proteomes" id="UP000541444"/>
    </source>
</evidence>
<dbReference type="OrthoDB" id="1470350at2759"/>
<dbReference type="GO" id="GO:0004497">
    <property type="term" value="F:monooxygenase activity"/>
    <property type="evidence" value="ECO:0007669"/>
    <property type="project" value="InterPro"/>
</dbReference>
<dbReference type="Pfam" id="PF00067">
    <property type="entry name" value="p450"/>
    <property type="match status" value="1"/>
</dbReference>
<evidence type="ECO:0000313" key="6">
    <source>
        <dbReference type="EMBL" id="KAF6148772.1"/>
    </source>
</evidence>
<gene>
    <name evidence="6" type="ORF">GIB67_019380</name>
</gene>
<keyword evidence="7" id="KW-1185">Reference proteome</keyword>
<feature type="chain" id="PRO_5029814268" description="Cytochrome P450" evidence="5">
    <location>
        <begin position="28"/>
        <end position="244"/>
    </location>
</feature>
<dbReference type="InterPro" id="IPR001128">
    <property type="entry name" value="Cyt_P450"/>
</dbReference>
<dbReference type="InterPro" id="IPR036396">
    <property type="entry name" value="Cyt_P450_sf"/>
</dbReference>
<evidence type="ECO:0000256" key="3">
    <source>
        <dbReference type="ARBA" id="ARBA00023002"/>
    </source>
</evidence>
<accession>A0A7J7M1P9</accession>
<dbReference type="GO" id="GO:0016705">
    <property type="term" value="F:oxidoreductase activity, acting on paired donors, with incorporation or reduction of molecular oxygen"/>
    <property type="evidence" value="ECO:0007669"/>
    <property type="project" value="InterPro"/>
</dbReference>
<evidence type="ECO:0008006" key="8">
    <source>
        <dbReference type="Google" id="ProtNLM"/>
    </source>
</evidence>
<dbReference type="EMBL" id="JACGCM010001830">
    <property type="protein sequence ID" value="KAF6148772.1"/>
    <property type="molecule type" value="Genomic_DNA"/>
</dbReference>
<name>A0A7J7M1P9_9MAGN</name>
<reference evidence="6 7" key="1">
    <citation type="journal article" date="2020" name="IScience">
        <title>Genome Sequencing of the Endangered Kingdonia uniflora (Circaeasteraceae, Ranunculales) Reveals Potential Mechanisms of Evolutionary Specialization.</title>
        <authorList>
            <person name="Sun Y."/>
            <person name="Deng T."/>
            <person name="Zhang A."/>
            <person name="Moore M.J."/>
            <person name="Landis J.B."/>
            <person name="Lin N."/>
            <person name="Zhang H."/>
            <person name="Zhang X."/>
            <person name="Huang J."/>
            <person name="Zhang X."/>
            <person name="Sun H."/>
            <person name="Wang H."/>
        </authorList>
    </citation>
    <scope>NUCLEOTIDE SEQUENCE [LARGE SCALE GENOMIC DNA]</scope>
    <source>
        <strain evidence="6">TB1705</strain>
        <tissue evidence="6">Leaf</tissue>
    </source>
</reference>
<proteinExistence type="inferred from homology"/>
<dbReference type="AlphaFoldDB" id="A0A7J7M1P9"/>
<comment type="similarity">
    <text evidence="1">Belongs to the cytochrome P450 family.</text>
</comment>
<comment type="caution">
    <text evidence="6">The sequence shown here is derived from an EMBL/GenBank/DDBJ whole genome shotgun (WGS) entry which is preliminary data.</text>
</comment>
<protein>
    <recommendedName>
        <fullName evidence="8">Cytochrome P450</fullName>
    </recommendedName>
</protein>
<evidence type="ECO:0000256" key="5">
    <source>
        <dbReference type="SAM" id="SignalP"/>
    </source>
</evidence>
<keyword evidence="3" id="KW-0560">Oxidoreductase</keyword>
<keyword evidence="2" id="KW-0479">Metal-binding</keyword>
<dbReference type="GO" id="GO:0020037">
    <property type="term" value="F:heme binding"/>
    <property type="evidence" value="ECO:0007669"/>
    <property type="project" value="InterPro"/>
</dbReference>
<evidence type="ECO:0000256" key="1">
    <source>
        <dbReference type="ARBA" id="ARBA00010617"/>
    </source>
</evidence>
<dbReference type="GO" id="GO:0005506">
    <property type="term" value="F:iron ion binding"/>
    <property type="evidence" value="ECO:0007669"/>
    <property type="project" value="InterPro"/>
</dbReference>
<dbReference type="SUPFAM" id="SSF48264">
    <property type="entry name" value="Cytochrome P450"/>
    <property type="match status" value="1"/>
</dbReference>